<reference evidence="13" key="1">
    <citation type="submission" date="2020-01" db="EMBL/GenBank/DDBJ databases">
        <title>Viral genomes from wild and zoo birds in China.</title>
        <authorList>
            <person name="Zhao M."/>
            <person name="Shan L.T."/>
            <person name="Yang X.S."/>
            <person name="Zhang W."/>
        </authorList>
    </citation>
    <scope>NUCLEOTIDE SEQUENCE</scope>
    <source>
        <strain evidence="13">Rfb199shi4</strain>
    </source>
</reference>
<dbReference type="Pfam" id="PF00910">
    <property type="entry name" value="RNA_helicase"/>
    <property type="match status" value="1"/>
</dbReference>
<name>A0A6M3YP07_9VIRU</name>
<dbReference type="InterPro" id="IPR043502">
    <property type="entry name" value="DNA/RNA_pol_sf"/>
</dbReference>
<dbReference type="InterPro" id="IPR027417">
    <property type="entry name" value="P-loop_NTPase"/>
</dbReference>
<dbReference type="GO" id="GO:0003723">
    <property type="term" value="F:RNA binding"/>
    <property type="evidence" value="ECO:0007669"/>
    <property type="project" value="InterPro"/>
</dbReference>
<dbReference type="InterPro" id="IPR014759">
    <property type="entry name" value="Helicase_SF3_ssRNA_vir"/>
</dbReference>
<dbReference type="InterPro" id="IPR009003">
    <property type="entry name" value="Peptidase_S1_PA"/>
</dbReference>
<evidence type="ECO:0000256" key="5">
    <source>
        <dbReference type="ARBA" id="ARBA00022741"/>
    </source>
</evidence>
<keyword evidence="5" id="KW-0547">Nucleotide-binding</keyword>
<evidence type="ECO:0000256" key="4">
    <source>
        <dbReference type="ARBA" id="ARBA00022695"/>
    </source>
</evidence>
<dbReference type="GO" id="GO:0005524">
    <property type="term" value="F:ATP binding"/>
    <property type="evidence" value="ECO:0007669"/>
    <property type="project" value="UniProtKB-KW"/>
</dbReference>
<dbReference type="Gene3D" id="3.30.70.270">
    <property type="match status" value="1"/>
</dbReference>
<dbReference type="GO" id="GO:0039694">
    <property type="term" value="P:viral RNA genome replication"/>
    <property type="evidence" value="ECO:0007669"/>
    <property type="project" value="InterPro"/>
</dbReference>
<evidence type="ECO:0000256" key="9">
    <source>
        <dbReference type="ARBA" id="ARBA00022953"/>
    </source>
</evidence>
<dbReference type="Gene3D" id="2.40.10.10">
    <property type="entry name" value="Trypsin-like serine proteases"/>
    <property type="match status" value="1"/>
</dbReference>
<dbReference type="InterPro" id="IPR037151">
    <property type="entry name" value="AlkB-like_sf"/>
</dbReference>
<keyword evidence="7" id="KW-0788">Thiol protease</keyword>
<dbReference type="PROSITE" id="PS50507">
    <property type="entry name" value="RDRP_SSRNA_POS"/>
    <property type="match status" value="1"/>
</dbReference>
<dbReference type="InterPro" id="IPR001205">
    <property type="entry name" value="RNA-dir_pol_C"/>
</dbReference>
<keyword evidence="3" id="KW-0808">Transferase</keyword>
<dbReference type="GO" id="GO:0003968">
    <property type="term" value="F:RNA-directed RNA polymerase activity"/>
    <property type="evidence" value="ECO:0007669"/>
    <property type="project" value="UniProtKB-KW"/>
</dbReference>
<keyword evidence="4" id="KW-0548">Nucleotidyltransferase</keyword>
<evidence type="ECO:0000256" key="8">
    <source>
        <dbReference type="ARBA" id="ARBA00022840"/>
    </source>
</evidence>
<dbReference type="SUPFAM" id="SSF56672">
    <property type="entry name" value="DNA/RNA polymerases"/>
    <property type="match status" value="1"/>
</dbReference>
<proteinExistence type="predicted"/>
<keyword evidence="6" id="KW-0378">Hydrolase</keyword>
<dbReference type="SUPFAM" id="SSF50494">
    <property type="entry name" value="Trypsin-like serine proteases"/>
    <property type="match status" value="1"/>
</dbReference>
<evidence type="ECO:0000313" key="13">
    <source>
        <dbReference type="EMBL" id="QJI53560.1"/>
    </source>
</evidence>
<evidence type="ECO:0008006" key="14">
    <source>
        <dbReference type="Google" id="ProtNLM"/>
    </source>
</evidence>
<feature type="domain" description="SF3 helicase" evidence="12">
    <location>
        <begin position="588"/>
        <end position="755"/>
    </location>
</feature>
<dbReference type="EMBL" id="MN918681">
    <property type="protein sequence ID" value="QJI53560.1"/>
    <property type="molecule type" value="Genomic_RNA"/>
</dbReference>
<dbReference type="InterPro" id="IPR043504">
    <property type="entry name" value="Peptidase_S1_PA_chymotrypsin"/>
</dbReference>
<evidence type="ECO:0000256" key="1">
    <source>
        <dbReference type="ARBA" id="ARBA00022484"/>
    </source>
</evidence>
<evidence type="ECO:0000259" key="12">
    <source>
        <dbReference type="PROSITE" id="PS51218"/>
    </source>
</evidence>
<feature type="region of interest" description="Disordered" evidence="10">
    <location>
        <begin position="359"/>
        <end position="378"/>
    </location>
</feature>
<dbReference type="InterPro" id="IPR007094">
    <property type="entry name" value="RNA-dir_pol_PSvirus"/>
</dbReference>
<evidence type="ECO:0000256" key="3">
    <source>
        <dbReference type="ARBA" id="ARBA00022679"/>
    </source>
</evidence>
<dbReference type="CDD" id="cd23169">
    <property type="entry name" value="ps-ssRNAv-Picornavirales"/>
    <property type="match status" value="1"/>
</dbReference>
<dbReference type="PROSITE" id="PS51218">
    <property type="entry name" value="SF3_HELICASE_2"/>
    <property type="match status" value="1"/>
</dbReference>
<dbReference type="GO" id="GO:0008234">
    <property type="term" value="F:cysteine-type peptidase activity"/>
    <property type="evidence" value="ECO:0007669"/>
    <property type="project" value="UniProtKB-KW"/>
</dbReference>
<dbReference type="InterPro" id="IPR043128">
    <property type="entry name" value="Rev_trsase/Diguanyl_cyclase"/>
</dbReference>
<sequence length="2300" mass="260975">MNVNHVQMCSDASIISLLSRTVVTFTEKSMQQQTWQAPILLKDTYVSYDLAKLIHSARYLGYIISSQASVAELWLYQQIVEMMKPLKLKEQKILTAIVERKVGSLPLLASRITEANISWLMDKFKLSNTIPLLYKFATSPSVMGKIVALWQFLEMHGVLWQQFPWEKIQSLLTTCYHALSWIMQKTRMLHDLAQQGVQWVSAHVFSTEADQQIPIPINAERFDLKGNKLEANLAIDTSGIPESQAEKDFVETPPTEPITPVEEPIVTIENNIVSILINKPIYLRAECYTCCSPAFFGCTRCRAHACQSCFAGSNWCACEVPEVHTINVCTCRQTLVATPDFEKTNAVCGKLVDVCLDSTSTSTSTTPERCESPPPGPSRKVDLASTIPKLATQEIVADREEAKTFIENLKLETLGDQILNWIEETFCNVANFFEKYPLFSGILTLASTLCSFFGATLPFFCGGAETTQFMNKVSNSLRCSYYAQRGTDGIFSACKGLIDTTKTIFGISTDANIIAFKKRLVETNEMADKMLGVAMTNSGQFINDSQRYGEFRQQMDAIYKIYKDLSTVPNSQAMQQVTPIWNMLNQTFNKITQLFQKYTSGISERQIPVCVYLWGRSDIGKSTYLSYLADELNRRTERSMQVFTISKGPEYWNNYCQQDILKIDDFSAWIGPEGNTDALAVFNLITPAAYNPNMASLIDKNIMATPKFVFIAANVPTIPLNTGVTDIEAFERRRHIFVKVEWPEHEASCQPGERGCAHWKKMKEKNKEELVDFSNLTFKLCNPLVTRENCRSITNFSRDKARRQIVNQRTIIPDEDIVADGVYISSEELINKCIEIEADHKRTFMQTMERKKKSGSLLQSIQQDWQSNNTIILGGPPGIGKTTIVERYVAKLPKDVLRVEIKTMDDFNAFVKQGCVTTMTSIVIFHDFSAYINSEYIAEFLDKMKERHDIKTIANLWIIAANMNILEEKLFEIYKTPEAVSYCLRRVEVIQFTFNSYLTWKGYKSYTCEDIKKATNGIEHMVKRTYQGDDYSTEQLIVLLTNFKPTIIKKEMHDDLIVYSTYNPNTIVSIDLSIKEFIELCNNSHPIMVAAALVKGNTKFSSKVATFQEMAQKLYTAVRRSGANTGTVLNLDAMLVEAWNAGHLDVFKGDQVMFSFTDATYVIDTNPEIIVGKVDVGTDEIDGTIAQLAKCSYELSAFDFLNFGSSILSPWFCLVGDMLMTITKILGTGLICASAVMAESKSQKAISLFDKMEEVTTRYTDQEMSAIPNKMTEALLYPGLANGARSPQVAYVDQDNPFEFKTETPGNIRIKPKRETHGNIRVKPNIPNRQYTDHNVIVPSRHMPHVEFKDEVIVKNTVVTQAETLQVATDPSIPTVINAIAANLVEILSENNVRVCFGVMVRERLGTTVSHITDIGKNFYAKTIDGRKYSISTVAMHSSIDRLDFEITDKTCPAFRDITHHFSDRNAPPSYKTHGVLLNMSHDVSEKFPTLKLRSYMVNGMTIVKFNNNNTQFYHIKYLGHRAGTVMTGVQTHAGDCGSLLMIADPSWQTGKIIGMHVGAGTNVAYARLLLKEHYVDETVTQAIMPSMAIDPEFVSPVERNDSNVIGITKKKQHVPARTKLFRNLVPIGEKKFEPAILSSKDTRNPGVPILIQETNRWIGPTVEFDSKRRERFMQIAVGLADWYADKLSRDDTTLSVLTRMQALNKLSGCSKSEPINVTTSPGFPYTDVVKHPGKKDFIRVDENGIHRFKQDSPFMPMLKKRMDMYSNELHGRGEASCIFKIFLKDEPIKLKKIYDVAQTRTIAAAPLDYQIVFRQYLHSAMAHVNEHFNYVPVKIGINPQSLDWHTLFHSLAAKSTLALDIDFTGWDFSPHPFYVEPEAAFWNRLYQRLDPNWSKADDEMRNILYSKMCCFNMLVGCTVKKADKGQGSGYPGTSNDNSKINEFNQIYVYYEIMERNNHPELCNIASFFEDVEMAVYGDDLLMTFSDFYRKLVNLEEYADILRSLGFSPTSADKSGPLKFKPLIECQFMSRGFRQYHQFVLGPLNLDRLFKTTWWVHGKKQRNYCEEPDLAVQDADNVANAYLSVLHEAVLHGVDTYNICRQAAVEARNICGHQEYIPFYEELLSRMFGINDLLTPNYVGVTTHKEHNILITNPVHIREPAVVHAFQNRRAFHFGPGYTYNHAVHPGTIIPQNLLPILQHLNLKYKRNWNSVLVNVYQKYGGIPWHKDDEACVDQDQGVGCLTIKGCGLMQFKHDNGEAFQFNTSTGDFYIIEKENLLNWKHRRTQHYDETVSLTFRTIV</sequence>
<accession>A0A6M3YP07</accession>
<dbReference type="Gene3D" id="2.60.120.590">
    <property type="entry name" value="Alpha-ketoglutarate-dependent dioxygenase AlkB-like"/>
    <property type="match status" value="1"/>
</dbReference>
<dbReference type="SUPFAM" id="SSF51197">
    <property type="entry name" value="Clavaminate synthase-like"/>
    <property type="match status" value="1"/>
</dbReference>
<evidence type="ECO:0000259" key="11">
    <source>
        <dbReference type="PROSITE" id="PS50507"/>
    </source>
</evidence>
<dbReference type="Pfam" id="PF00680">
    <property type="entry name" value="RdRP_1"/>
    <property type="match status" value="1"/>
</dbReference>
<evidence type="ECO:0000256" key="10">
    <source>
        <dbReference type="SAM" id="MobiDB-lite"/>
    </source>
</evidence>
<dbReference type="GO" id="GO:0003724">
    <property type="term" value="F:RNA helicase activity"/>
    <property type="evidence" value="ECO:0007669"/>
    <property type="project" value="InterPro"/>
</dbReference>
<evidence type="ECO:0000256" key="2">
    <source>
        <dbReference type="ARBA" id="ARBA00022670"/>
    </source>
</evidence>
<feature type="domain" description="RdRp catalytic" evidence="11">
    <location>
        <begin position="1857"/>
        <end position="1993"/>
    </location>
</feature>
<evidence type="ECO:0000256" key="7">
    <source>
        <dbReference type="ARBA" id="ARBA00022807"/>
    </source>
</evidence>
<dbReference type="Gene3D" id="1.20.960.20">
    <property type="match status" value="1"/>
</dbReference>
<dbReference type="GO" id="GO:0006508">
    <property type="term" value="P:proteolysis"/>
    <property type="evidence" value="ECO:0007669"/>
    <property type="project" value="UniProtKB-KW"/>
</dbReference>
<keyword evidence="8" id="KW-0067">ATP-binding</keyword>
<keyword evidence="9" id="KW-0693">Viral RNA replication</keyword>
<keyword evidence="2" id="KW-0645">Protease</keyword>
<keyword evidence="1" id="KW-0696">RNA-directed RNA polymerase</keyword>
<evidence type="ECO:0000256" key="6">
    <source>
        <dbReference type="ARBA" id="ARBA00022801"/>
    </source>
</evidence>
<dbReference type="SUPFAM" id="SSF52540">
    <property type="entry name" value="P-loop containing nucleoside triphosphate hydrolases"/>
    <property type="match status" value="2"/>
</dbReference>
<protein>
    <recommendedName>
        <fullName evidence="14">Polyprotein</fullName>
    </recommendedName>
</protein>
<dbReference type="GO" id="GO:0006351">
    <property type="term" value="P:DNA-templated transcription"/>
    <property type="evidence" value="ECO:0007669"/>
    <property type="project" value="InterPro"/>
</dbReference>
<dbReference type="InterPro" id="IPR000605">
    <property type="entry name" value="Helicase_SF3_ssDNA/RNA_vir"/>
</dbReference>
<organism evidence="13">
    <name type="scientific">Picornavirales sp</name>
    <dbReference type="NCBI Taxonomy" id="1955153"/>
    <lineage>
        <taxon>Viruses</taxon>
        <taxon>Riboviria</taxon>
        <taxon>Orthornavirae</taxon>
        <taxon>Pisuviricota</taxon>
        <taxon>Pisoniviricetes</taxon>
        <taxon>Picornavirales</taxon>
    </lineage>
</organism>